<gene>
    <name evidence="2" type="ORF">MAGR_44750</name>
</gene>
<evidence type="ECO:0000256" key="1">
    <source>
        <dbReference type="SAM" id="MobiDB-lite"/>
    </source>
</evidence>
<dbReference type="Proteomes" id="UP000465302">
    <property type="component" value="Unassembled WGS sequence"/>
</dbReference>
<evidence type="ECO:0000313" key="3">
    <source>
        <dbReference type="Proteomes" id="UP000465302"/>
    </source>
</evidence>
<comment type="caution">
    <text evidence="2">The sequence shown here is derived from an EMBL/GenBank/DDBJ whole genome shotgun (WGS) entry which is preliminary data.</text>
</comment>
<proteinExistence type="predicted"/>
<dbReference type="RefSeq" id="WP_234816106.1">
    <property type="nucleotide sequence ID" value="NZ_BLKS01000001.1"/>
</dbReference>
<dbReference type="AlphaFoldDB" id="A0A7I9W5Q5"/>
<organism evidence="2 3">
    <name type="scientific">Mycolicibacterium agri</name>
    <name type="common">Mycobacterium agri</name>
    <dbReference type="NCBI Taxonomy" id="36811"/>
    <lineage>
        <taxon>Bacteria</taxon>
        <taxon>Bacillati</taxon>
        <taxon>Actinomycetota</taxon>
        <taxon>Actinomycetes</taxon>
        <taxon>Mycobacteriales</taxon>
        <taxon>Mycobacteriaceae</taxon>
        <taxon>Mycolicibacterium</taxon>
    </lineage>
</organism>
<sequence>MRISDGAKLIAPAKETTNGYIAANDGIEYLVTPKSLVVSEGNDVLREEPMVEFHGPGASESEETTPTSPTELPPPLPAERPAEQPAEPPA</sequence>
<dbReference type="EMBL" id="BLKS01000001">
    <property type="protein sequence ID" value="GFG53034.1"/>
    <property type="molecule type" value="Genomic_DNA"/>
</dbReference>
<feature type="region of interest" description="Disordered" evidence="1">
    <location>
        <begin position="50"/>
        <end position="90"/>
    </location>
</feature>
<protein>
    <submittedName>
        <fullName evidence="2">Uncharacterized protein</fullName>
    </submittedName>
</protein>
<name>A0A7I9W5Q5_MYCAG</name>
<evidence type="ECO:0000313" key="2">
    <source>
        <dbReference type="EMBL" id="GFG53034.1"/>
    </source>
</evidence>
<accession>A0A7I9W5Q5</accession>
<reference evidence="2 3" key="1">
    <citation type="journal article" date="2019" name="Emerg. Microbes Infect.">
        <title>Comprehensive subspecies identification of 175 nontuberculous mycobacteria species based on 7547 genomic profiles.</title>
        <authorList>
            <person name="Matsumoto Y."/>
            <person name="Kinjo T."/>
            <person name="Motooka D."/>
            <person name="Nabeya D."/>
            <person name="Jung N."/>
            <person name="Uechi K."/>
            <person name="Horii T."/>
            <person name="Iida T."/>
            <person name="Fujita J."/>
            <person name="Nakamura S."/>
        </authorList>
    </citation>
    <scope>NUCLEOTIDE SEQUENCE [LARGE SCALE GENOMIC DNA]</scope>
    <source>
        <strain evidence="2 3">JCM 6377</strain>
    </source>
</reference>